<feature type="transmembrane region" description="Helical" evidence="1">
    <location>
        <begin position="248"/>
        <end position="269"/>
    </location>
</feature>
<protein>
    <recommendedName>
        <fullName evidence="2">CAAX prenyl protease 2/Lysostaphin resistance protein A-like domain-containing protein</fullName>
    </recommendedName>
</protein>
<feature type="transmembrane region" description="Helical" evidence="1">
    <location>
        <begin position="141"/>
        <end position="162"/>
    </location>
</feature>
<evidence type="ECO:0000259" key="2">
    <source>
        <dbReference type="Pfam" id="PF02517"/>
    </source>
</evidence>
<evidence type="ECO:0000313" key="3">
    <source>
        <dbReference type="EMBL" id="MBB4099012.1"/>
    </source>
</evidence>
<feature type="transmembrane region" description="Helical" evidence="1">
    <location>
        <begin position="77"/>
        <end position="104"/>
    </location>
</feature>
<dbReference type="AlphaFoldDB" id="A0A7W6JSW8"/>
<dbReference type="EMBL" id="JACIEH010000002">
    <property type="protein sequence ID" value="MBB4099012.1"/>
    <property type="molecule type" value="Genomic_DNA"/>
</dbReference>
<dbReference type="PANTHER" id="PTHR39430:SF1">
    <property type="entry name" value="PROTEASE"/>
    <property type="match status" value="1"/>
</dbReference>
<proteinExistence type="predicted"/>
<accession>A0A7W6JSW8</accession>
<name>A0A7W6JSW8_9SPHN</name>
<keyword evidence="4" id="KW-1185">Reference proteome</keyword>
<keyword evidence="1" id="KW-0812">Transmembrane</keyword>
<organism evidence="3 4">
    <name type="scientific">Sphingomonas kyeonggiensis</name>
    <dbReference type="NCBI Taxonomy" id="1268553"/>
    <lineage>
        <taxon>Bacteria</taxon>
        <taxon>Pseudomonadati</taxon>
        <taxon>Pseudomonadota</taxon>
        <taxon>Alphaproteobacteria</taxon>
        <taxon>Sphingomonadales</taxon>
        <taxon>Sphingomonadaceae</taxon>
        <taxon>Sphingomonas</taxon>
    </lineage>
</organism>
<evidence type="ECO:0000313" key="4">
    <source>
        <dbReference type="Proteomes" id="UP000557392"/>
    </source>
</evidence>
<dbReference type="Pfam" id="PF02517">
    <property type="entry name" value="Rce1-like"/>
    <property type="match status" value="1"/>
</dbReference>
<feature type="transmembrane region" description="Helical" evidence="1">
    <location>
        <begin position="45"/>
        <end position="65"/>
    </location>
</feature>
<keyword evidence="1" id="KW-1133">Transmembrane helix</keyword>
<sequence length="277" mass="27422">MREQIAAAGSLVAGLGLMAAILLAGPGLVAPIVPAGWSQAGQETAFVLLLYGAMVVVALAAGAVLHHKVVALGISPGWRFAAGLSLGLLGICLATTFATIAGGLRFGEGGGGATVLLLGLVLVFFQAAAEELYFRGWIQPVLARAWGVLPAIGVTALGFAALHMLGAAVAPLSFLNLLLGGLFFGTLAAQGGGLAGAIGAHFAWNGTEQLVLGLDPNPGIGSFGSLFDLDLAGPAAWGGSAEGLNASLAMAMALVVVLVPLAMLARTAAPAPAVSSR</sequence>
<reference evidence="3 4" key="1">
    <citation type="submission" date="2020-08" db="EMBL/GenBank/DDBJ databases">
        <title>Genomic Encyclopedia of Type Strains, Phase IV (KMG-IV): sequencing the most valuable type-strain genomes for metagenomic binning, comparative biology and taxonomic classification.</title>
        <authorList>
            <person name="Goeker M."/>
        </authorList>
    </citation>
    <scope>NUCLEOTIDE SEQUENCE [LARGE SCALE GENOMIC DNA]</scope>
    <source>
        <strain evidence="3 4">DSM 101806</strain>
    </source>
</reference>
<feature type="transmembrane region" description="Helical" evidence="1">
    <location>
        <begin position="168"/>
        <end position="189"/>
    </location>
</feature>
<feature type="transmembrane region" description="Helical" evidence="1">
    <location>
        <begin position="110"/>
        <end position="129"/>
    </location>
</feature>
<feature type="domain" description="CAAX prenyl protease 2/Lysostaphin resistance protein A-like" evidence="2">
    <location>
        <begin position="114"/>
        <end position="206"/>
    </location>
</feature>
<evidence type="ECO:0000256" key="1">
    <source>
        <dbReference type="SAM" id="Phobius"/>
    </source>
</evidence>
<dbReference type="GO" id="GO:0080120">
    <property type="term" value="P:CAAX-box protein maturation"/>
    <property type="evidence" value="ECO:0007669"/>
    <property type="project" value="UniProtKB-ARBA"/>
</dbReference>
<dbReference type="GO" id="GO:0004175">
    <property type="term" value="F:endopeptidase activity"/>
    <property type="evidence" value="ECO:0007669"/>
    <property type="project" value="UniProtKB-ARBA"/>
</dbReference>
<dbReference type="InterPro" id="IPR003675">
    <property type="entry name" value="Rce1/LyrA-like_dom"/>
</dbReference>
<comment type="caution">
    <text evidence="3">The sequence shown here is derived from an EMBL/GenBank/DDBJ whole genome shotgun (WGS) entry which is preliminary data.</text>
</comment>
<keyword evidence="1" id="KW-0472">Membrane</keyword>
<gene>
    <name evidence="3" type="ORF">GGR46_002576</name>
</gene>
<dbReference type="PANTHER" id="PTHR39430">
    <property type="entry name" value="MEMBRANE-ASSOCIATED PROTEASE-RELATED"/>
    <property type="match status" value="1"/>
</dbReference>
<dbReference type="Proteomes" id="UP000557392">
    <property type="component" value="Unassembled WGS sequence"/>
</dbReference>